<dbReference type="SUPFAM" id="SSF56112">
    <property type="entry name" value="Protein kinase-like (PK-like)"/>
    <property type="match status" value="1"/>
</dbReference>
<dbReference type="PROSITE" id="PS00108">
    <property type="entry name" value="PROTEIN_KINASE_ST"/>
    <property type="match status" value="1"/>
</dbReference>
<evidence type="ECO:0000256" key="1">
    <source>
        <dbReference type="ARBA" id="ARBA00022741"/>
    </source>
</evidence>
<comment type="caution">
    <text evidence="6">The sequence shown here is derived from an EMBL/GenBank/DDBJ whole genome shotgun (WGS) entry which is preliminary data.</text>
</comment>
<keyword evidence="1 3" id="KW-0547">Nucleotide-binding</keyword>
<evidence type="ECO:0000313" key="6">
    <source>
        <dbReference type="EMBL" id="KAK9763057.1"/>
    </source>
</evidence>
<dbReference type="InterPro" id="IPR008271">
    <property type="entry name" value="Ser/Thr_kinase_AS"/>
</dbReference>
<evidence type="ECO:0000256" key="2">
    <source>
        <dbReference type="ARBA" id="ARBA00022840"/>
    </source>
</evidence>
<dbReference type="EMBL" id="JASJQH010000744">
    <property type="protein sequence ID" value="KAK9763057.1"/>
    <property type="molecule type" value="Genomic_DNA"/>
</dbReference>
<dbReference type="Pfam" id="PF00069">
    <property type="entry name" value="Pkinase"/>
    <property type="match status" value="1"/>
</dbReference>
<dbReference type="InterPro" id="IPR000719">
    <property type="entry name" value="Prot_kinase_dom"/>
</dbReference>
<feature type="domain" description="Protein kinase" evidence="5">
    <location>
        <begin position="16"/>
        <end position="277"/>
    </location>
</feature>
<dbReference type="PANTHER" id="PTHR24347">
    <property type="entry name" value="SERINE/THREONINE-PROTEIN KINASE"/>
    <property type="match status" value="1"/>
</dbReference>
<keyword evidence="2 3" id="KW-0067">ATP-binding</keyword>
<dbReference type="PROSITE" id="PS50011">
    <property type="entry name" value="PROTEIN_KINASE_DOM"/>
    <property type="match status" value="1"/>
</dbReference>
<dbReference type="SMART" id="SM00220">
    <property type="entry name" value="S_TKc"/>
    <property type="match status" value="1"/>
</dbReference>
<evidence type="ECO:0000259" key="5">
    <source>
        <dbReference type="PROSITE" id="PS50011"/>
    </source>
</evidence>
<comment type="similarity">
    <text evidence="4">Belongs to the protein kinase superfamily.</text>
</comment>
<proteinExistence type="inferred from homology"/>
<dbReference type="InterPro" id="IPR011009">
    <property type="entry name" value="Kinase-like_dom_sf"/>
</dbReference>
<protein>
    <submittedName>
        <fullName evidence="6">Calcium/calmodulin-dependent protein kinase type I</fullName>
        <ecNumber evidence="6">2.7.11.17</ecNumber>
    </submittedName>
</protein>
<dbReference type="CDD" id="cd05117">
    <property type="entry name" value="STKc_CAMK"/>
    <property type="match status" value="1"/>
</dbReference>
<dbReference type="EC" id="2.7.11.17" evidence="6"/>
<organism evidence="6 7">
    <name type="scientific">Basidiobolus ranarum</name>
    <dbReference type="NCBI Taxonomy" id="34480"/>
    <lineage>
        <taxon>Eukaryota</taxon>
        <taxon>Fungi</taxon>
        <taxon>Fungi incertae sedis</taxon>
        <taxon>Zoopagomycota</taxon>
        <taxon>Entomophthoromycotina</taxon>
        <taxon>Basidiobolomycetes</taxon>
        <taxon>Basidiobolales</taxon>
        <taxon>Basidiobolaceae</taxon>
        <taxon>Basidiobolus</taxon>
    </lineage>
</organism>
<keyword evidence="6" id="KW-0808">Transferase</keyword>
<keyword evidence="7" id="KW-1185">Reference proteome</keyword>
<reference evidence="6 7" key="1">
    <citation type="submission" date="2023-04" db="EMBL/GenBank/DDBJ databases">
        <title>Genome of Basidiobolus ranarum AG-B5.</title>
        <authorList>
            <person name="Stajich J.E."/>
            <person name="Carter-House D."/>
            <person name="Gryganskyi A."/>
        </authorList>
    </citation>
    <scope>NUCLEOTIDE SEQUENCE [LARGE SCALE GENOMIC DNA]</scope>
    <source>
        <strain evidence="6 7">AG-B5</strain>
    </source>
</reference>
<keyword evidence="4" id="KW-0723">Serine/threonine-protein kinase</keyword>
<feature type="binding site" evidence="3">
    <location>
        <position position="45"/>
    </location>
    <ligand>
        <name>ATP</name>
        <dbReference type="ChEBI" id="CHEBI:30616"/>
    </ligand>
</feature>
<sequence length="364" mass="41054">MPEHSSPKVVTVPCKYKTGKTLGQGTYATVKEAVHIESGKHYAVKVINKQAMRGKEKLIRNEIAVLKKISQGHRHILTLVDFFETTNNLYLVTELAMGGELFDRICEKGNYYEKDAAVLVRTIVDAVNYLHEKDIVHRDLKPENLLFRTRAEDSDLLVADFGLSRIIDKDTVSVLRTTCGTPGYMAPEVLAKAGHGKPVDMWAVGVITYFLLCGYTPFDREDRDEEVKSILNAGYSFTPVEYWKHVSSEAKNFISCLLVVNPCERLTASQALEHPWLRELARTNGLRTPEEQRDLLPNIRKNFNARRMFRTAVDVVKLVNNLKNMRSSSQINPPTLVLPHEEDLVGKNVIAPVSSDSEPNSHHS</sequence>
<dbReference type="Gene3D" id="1.10.510.10">
    <property type="entry name" value="Transferase(Phosphotransferase) domain 1"/>
    <property type="match status" value="1"/>
</dbReference>
<name>A0ABR2WNG2_9FUNG</name>
<evidence type="ECO:0000256" key="3">
    <source>
        <dbReference type="PROSITE-ProRule" id="PRU10141"/>
    </source>
</evidence>
<keyword evidence="6" id="KW-0418">Kinase</keyword>
<gene>
    <name evidence="6" type="primary">cmk1_3</name>
    <name evidence="6" type="ORF">K7432_010618</name>
</gene>
<dbReference type="InterPro" id="IPR017441">
    <property type="entry name" value="Protein_kinase_ATP_BS"/>
</dbReference>
<accession>A0ABR2WNG2</accession>
<dbReference type="GO" id="GO:0004683">
    <property type="term" value="F:calcium/calmodulin-dependent protein kinase activity"/>
    <property type="evidence" value="ECO:0007669"/>
    <property type="project" value="UniProtKB-EC"/>
</dbReference>
<evidence type="ECO:0000313" key="7">
    <source>
        <dbReference type="Proteomes" id="UP001479436"/>
    </source>
</evidence>
<dbReference type="Proteomes" id="UP001479436">
    <property type="component" value="Unassembled WGS sequence"/>
</dbReference>
<evidence type="ECO:0000256" key="4">
    <source>
        <dbReference type="RuleBase" id="RU000304"/>
    </source>
</evidence>
<dbReference type="PROSITE" id="PS00107">
    <property type="entry name" value="PROTEIN_KINASE_ATP"/>
    <property type="match status" value="1"/>
</dbReference>